<evidence type="ECO:0000313" key="9">
    <source>
        <dbReference type="Proteomes" id="UP001519887"/>
    </source>
</evidence>
<keyword evidence="4" id="KW-0677">Repeat</keyword>
<dbReference type="Pfam" id="PF00550">
    <property type="entry name" value="PP-binding"/>
    <property type="match status" value="1"/>
</dbReference>
<dbReference type="SUPFAM" id="SSF47336">
    <property type="entry name" value="ACP-like"/>
    <property type="match status" value="1"/>
</dbReference>
<sequence length="1484" mass="166373">MENINPGQSMHNIGGTVRIKGTADFALLEEAIRSFVKTNEGIRLRLTESEGDVRQYISDDSSFPIDYFDFSAHPNPEAPFTAWVRQEASAHMPIYDNALFYFALLKLGDRDNGYFVKAHHMVADGWSMNLLTEQICGAYLKLLKGEEATSRTGNSYLSYIEQEQTYLASARLLKNRKFWNDKFSALPEPAGNAGLECGAGNRKTFSLRSGQTERIKQFAADHNISLYTFFVALYLIYLHKLSRRDDLVVGLPLLNRAGKQEKSMVGMFTSTMPFRFRMDAEVPASQLIGDMNRELTQCYYHQRYPFDLLVQDLELNKKGYGPLFHSSVNYYNTRLMNDLNGIPIENEEFYSGEQLYSFQLIIREWSGSGELQLDMDYKLQDYTEERIQQTYNSLLHLADQVVQFPDRKLSGFNLVAEEDWNRRIYEFNATEFDYPKEKTIHRLFAEQAARTPDRIALRLNNQTLTYRGLHEKSNQLARFLLGKGVKRGVIVGLSTKHSMETIIGILGILKAGGAYLPVDPGLPPDRIHYMLQDSGTSILLTNNEMFHSSNLSRFEGEVIQLNSASLYTGEDSDLGDLSGPSDLVYIIYTSGSTGLPKGAMIEHRGLVNYVCWAKRVYADSGETDVFALYSSLTFDLTVTSIFTPLIGGGQIAIYPADDNEYVLYKIVREAVATIVKLTPSHLSLLKDTVSGTGSIRTFIVGGEDLKTSLASSILDRFGSHVTIYNEYGPTETVVGCMIHRFDAGKDQGISVPIGIPAQNMKIYILDPELNPVPDGETGELYISGDGVARGYLNRPELTKERFINNPFVQGKRMYKTGDLARFKDGGRIEYAGRTDSQVKIRGHRIEPGEIEHCMTHHPGVKEAVAMDREDRNGGRYLCVYYTGQEEIPAPGLANFLKEYLPEYMIPAYFVALDAIPLTINGKVDKAALPEPAPAGNEPAAREAANGMERLLVDTVGHVLNAEDPSLKDNFYYLGGDSIKAIQIASRLGSGGYRIKVKDILVHPVISDMALYVETIGGGAAGEDSPCVGVIKPLPSTSWLFSQRLPDMNHYTQSVLLQLKGELYPDKLETALNMIIRHHDAFRINYIARTGELSYNDSLLLGQCEIRIVDLSGYPVSEQPAQISGIGEKLKASFDIENGVLIKACIFHLGGQDTRLLMTAHHLAVDGISWRIIFEDMSHVYEQLLHNKIAALPPKTCSVQDWAAQLEQFGRGPARRSLPFWNEQVVGTGTETWSDFDLGADAMECCATVEYRLAEDETKRLLFKANDAYRTKGDELMLIALALVMRDYTKTGDVLVEIERHGREEIADHIDISRTVGWFTSLYPVRLAVPYTGLSSQIKLLKDQLRGIPNNGLCHGVLKYVTGELDGDPGKNVRFNYLGDFNASFTSGIFEYAEEPAGRDCSGRNEMSCLLDIVAYMVNNRLKLSITYSRNKFRPETAERFARSYMDRLREVIDHCSGRDHSEFTPADFETTDLSSDELEHLFND</sequence>
<dbReference type="PROSITE" id="PS00455">
    <property type="entry name" value="AMP_BINDING"/>
    <property type="match status" value="1"/>
</dbReference>
<dbReference type="InterPro" id="IPR020845">
    <property type="entry name" value="AMP-binding_CS"/>
</dbReference>
<dbReference type="CDD" id="cd19534">
    <property type="entry name" value="E_NRPS"/>
    <property type="match status" value="1"/>
</dbReference>
<dbReference type="Pfam" id="PF13193">
    <property type="entry name" value="AMP-binding_C"/>
    <property type="match status" value="1"/>
</dbReference>
<evidence type="ECO:0000256" key="1">
    <source>
        <dbReference type="ARBA" id="ARBA00001957"/>
    </source>
</evidence>
<dbReference type="Gene3D" id="3.40.50.980">
    <property type="match status" value="2"/>
</dbReference>
<evidence type="ECO:0000256" key="3">
    <source>
        <dbReference type="ARBA" id="ARBA00022598"/>
    </source>
</evidence>
<dbReference type="Proteomes" id="UP001519887">
    <property type="component" value="Unassembled WGS sequence"/>
</dbReference>
<dbReference type="InterPro" id="IPR010060">
    <property type="entry name" value="NRPS_synth"/>
</dbReference>
<evidence type="ECO:0000256" key="6">
    <source>
        <dbReference type="ARBA" id="ARBA00023268"/>
    </source>
</evidence>
<dbReference type="EMBL" id="JAHZIK010000063">
    <property type="protein sequence ID" value="MBW7453338.1"/>
    <property type="molecule type" value="Genomic_DNA"/>
</dbReference>
<evidence type="ECO:0000256" key="5">
    <source>
        <dbReference type="ARBA" id="ARBA00023194"/>
    </source>
</evidence>
<organism evidence="8 9">
    <name type="scientific">Paenibacillus sepulcri</name>
    <dbReference type="NCBI Taxonomy" id="359917"/>
    <lineage>
        <taxon>Bacteria</taxon>
        <taxon>Bacillati</taxon>
        <taxon>Bacillota</taxon>
        <taxon>Bacilli</taxon>
        <taxon>Bacillales</taxon>
        <taxon>Paenibacillaceae</taxon>
        <taxon>Paenibacillus</taxon>
    </lineage>
</organism>
<dbReference type="InterPro" id="IPR036736">
    <property type="entry name" value="ACP-like_sf"/>
</dbReference>
<comment type="caution">
    <text evidence="8">The sequence shown here is derived from an EMBL/GenBank/DDBJ whole genome shotgun (WGS) entry which is preliminary data.</text>
</comment>
<dbReference type="InterPro" id="IPR025110">
    <property type="entry name" value="AMP-bd_C"/>
</dbReference>
<keyword evidence="9" id="KW-1185">Reference proteome</keyword>
<dbReference type="NCBIfam" id="TIGR01720">
    <property type="entry name" value="NRPS-para261"/>
    <property type="match status" value="1"/>
</dbReference>
<dbReference type="SUPFAM" id="SSF52777">
    <property type="entry name" value="CoA-dependent acyltransferases"/>
    <property type="match status" value="4"/>
</dbReference>
<gene>
    <name evidence="8" type="ORF">K0U00_04725</name>
</gene>
<dbReference type="Pfam" id="PF00501">
    <property type="entry name" value="AMP-binding"/>
    <property type="match status" value="1"/>
</dbReference>
<dbReference type="Gene3D" id="3.30.559.10">
    <property type="entry name" value="Chloramphenicol acetyltransferase-like domain"/>
    <property type="match status" value="2"/>
</dbReference>
<proteinExistence type="inferred from homology"/>
<evidence type="ECO:0000256" key="2">
    <source>
        <dbReference type="ARBA" id="ARBA00006432"/>
    </source>
</evidence>
<dbReference type="InterPro" id="IPR000873">
    <property type="entry name" value="AMP-dep_synth/lig_dom"/>
</dbReference>
<dbReference type="Gene3D" id="2.30.38.10">
    <property type="entry name" value="Luciferase, Domain 3"/>
    <property type="match status" value="1"/>
</dbReference>
<evidence type="ECO:0000313" key="8">
    <source>
        <dbReference type="EMBL" id="MBW7453338.1"/>
    </source>
</evidence>
<dbReference type="InterPro" id="IPR045851">
    <property type="entry name" value="AMP-bd_C_sf"/>
</dbReference>
<keyword evidence="6" id="KW-0511">Multifunctional enzyme</keyword>
<dbReference type="PANTHER" id="PTHR45527">
    <property type="entry name" value="NONRIBOSOMAL PEPTIDE SYNTHETASE"/>
    <property type="match status" value="1"/>
</dbReference>
<dbReference type="Gene3D" id="3.30.300.30">
    <property type="match status" value="1"/>
</dbReference>
<dbReference type="Gene3D" id="1.10.1200.10">
    <property type="entry name" value="ACP-like"/>
    <property type="match status" value="1"/>
</dbReference>
<keyword evidence="5" id="KW-0045">Antibiotic biosynthesis</keyword>
<dbReference type="InterPro" id="IPR001242">
    <property type="entry name" value="Condensation_dom"/>
</dbReference>
<dbReference type="PANTHER" id="PTHR45527:SF1">
    <property type="entry name" value="FATTY ACID SYNTHASE"/>
    <property type="match status" value="1"/>
</dbReference>
<dbReference type="SUPFAM" id="SSF56801">
    <property type="entry name" value="Acetyl-CoA synthetase-like"/>
    <property type="match status" value="1"/>
</dbReference>
<name>A0ABS7BXF6_9BACL</name>
<comment type="similarity">
    <text evidence="2">Belongs to the ATP-dependent AMP-binding enzyme family.</text>
</comment>
<protein>
    <submittedName>
        <fullName evidence="8">Amino acid adenylation domain-containing protein</fullName>
    </submittedName>
</protein>
<dbReference type="InterPro" id="IPR023213">
    <property type="entry name" value="CAT-like_dom_sf"/>
</dbReference>
<reference evidence="8 9" key="1">
    <citation type="submission" date="2021-07" db="EMBL/GenBank/DDBJ databases">
        <title>Paenibacillus radiodurans sp. nov., isolated from the southeastern edge of Tengger Desert.</title>
        <authorList>
            <person name="Zhang G."/>
        </authorList>
    </citation>
    <scope>NUCLEOTIDE SEQUENCE [LARGE SCALE GENOMIC DNA]</scope>
    <source>
        <strain evidence="8 9">CCM 7311</strain>
    </source>
</reference>
<dbReference type="InterPro" id="IPR010071">
    <property type="entry name" value="AA_adenyl_dom"/>
</dbReference>
<feature type="domain" description="Carrier" evidence="7">
    <location>
        <begin position="942"/>
        <end position="1016"/>
    </location>
</feature>
<evidence type="ECO:0000256" key="4">
    <source>
        <dbReference type="ARBA" id="ARBA00022737"/>
    </source>
</evidence>
<accession>A0ABS7BXF6</accession>
<comment type="cofactor">
    <cofactor evidence="1">
        <name>pantetheine 4'-phosphate</name>
        <dbReference type="ChEBI" id="CHEBI:47942"/>
    </cofactor>
</comment>
<dbReference type="Gene3D" id="3.30.559.30">
    <property type="entry name" value="Nonribosomal peptide synthetase, condensation domain"/>
    <property type="match status" value="2"/>
</dbReference>
<dbReference type="PROSITE" id="PS50075">
    <property type="entry name" value="CARRIER"/>
    <property type="match status" value="1"/>
</dbReference>
<dbReference type="Pfam" id="PF00668">
    <property type="entry name" value="Condensation"/>
    <property type="match status" value="2"/>
</dbReference>
<keyword evidence="3" id="KW-0436">Ligase</keyword>
<dbReference type="NCBIfam" id="TIGR01733">
    <property type="entry name" value="AA-adenyl-dom"/>
    <property type="match status" value="1"/>
</dbReference>
<dbReference type="InterPro" id="IPR009081">
    <property type="entry name" value="PP-bd_ACP"/>
</dbReference>
<evidence type="ECO:0000259" key="7">
    <source>
        <dbReference type="PROSITE" id="PS50075"/>
    </source>
</evidence>